<accession>A0A1E3X8R1</accession>
<dbReference type="Proteomes" id="UP000094056">
    <property type="component" value="Unassembled WGS sequence"/>
</dbReference>
<sequence length="523" mass="61571">MSIGEFIYKNKEEIINVVNDYIGKITSEYYKDVYFISNPVLTRNPFASSLIIKFAFNLKNKDNSICRLSSITLGKKLFKYYLRNLISFLFFLFHFFSFQLSKLRFNSNKIDFNEDLIVINTFTMIDKILPNSGFNDPFFGNIYEILSKMGKQYVLLCILFGDKKYNLRRRWQTYNILAGDRRDFITEFELLTFFDYIRILWFIFFYPFIALKLLKVKISDLYDNAFKNEIINTLDRTESLNYVRYLAGKRLKKISNGKINIISWYENQEIDKLLFRGLRDSNASCYIYGCQFFPKYPLWLNPYPLEIEKKHDVLPDEILVSGKFYLNGGSMVNYKKGMSPRYSYLFNFNCDCDNLKRRDSIAILLTYSIEESRNIIKIVSDSKIDENNNEIYIKLHPNHLLNNPGFELPDKWISTNERLEDICRKSKVVISACSGTILEATSMGCSSIVIGDKRGLTFNPMPDIGKGEMWDVVFDSSELGSAYEKIINFREKNLERIIELSKIYKDSFFYESNEENFIKCFNL</sequence>
<reference evidence="2 3" key="1">
    <citation type="submission" date="2016-07" db="EMBL/GenBank/DDBJ databases">
        <title>Draft genome of Scalindua rubra, obtained from a brine-seawater interface in the Red Sea, sheds light on salt adaptation in anammox bacteria.</title>
        <authorList>
            <person name="Speth D.R."/>
            <person name="Lagkouvardos I."/>
            <person name="Wang Y."/>
            <person name="Qian P.-Y."/>
            <person name="Dutilh B.E."/>
            <person name="Jetten M.S."/>
        </authorList>
    </citation>
    <scope>NUCLEOTIDE SEQUENCE [LARGE SCALE GENOMIC DNA]</scope>
    <source>
        <strain evidence="2">BSI-1</strain>
    </source>
</reference>
<evidence type="ECO:0000313" key="2">
    <source>
        <dbReference type="EMBL" id="ODS32010.1"/>
    </source>
</evidence>
<proteinExistence type="predicted"/>
<evidence type="ECO:0000313" key="3">
    <source>
        <dbReference type="Proteomes" id="UP000094056"/>
    </source>
</evidence>
<organism evidence="2 3">
    <name type="scientific">Candidatus Scalindua rubra</name>
    <dbReference type="NCBI Taxonomy" id="1872076"/>
    <lineage>
        <taxon>Bacteria</taxon>
        <taxon>Pseudomonadati</taxon>
        <taxon>Planctomycetota</taxon>
        <taxon>Candidatus Brocadiia</taxon>
        <taxon>Candidatus Brocadiales</taxon>
        <taxon>Candidatus Scalinduaceae</taxon>
        <taxon>Candidatus Scalindua</taxon>
    </lineage>
</organism>
<keyword evidence="1" id="KW-0472">Membrane</keyword>
<keyword evidence="1" id="KW-1133">Transmembrane helix</keyword>
<comment type="caution">
    <text evidence="2">The sequence shown here is derived from an EMBL/GenBank/DDBJ whole genome shotgun (WGS) entry which is preliminary data.</text>
</comment>
<dbReference type="AlphaFoldDB" id="A0A1E3X8R1"/>
<keyword evidence="1" id="KW-0812">Transmembrane</keyword>
<evidence type="ECO:0000256" key="1">
    <source>
        <dbReference type="SAM" id="Phobius"/>
    </source>
</evidence>
<gene>
    <name evidence="2" type="ORF">SCARUB_02865</name>
</gene>
<feature type="transmembrane region" description="Helical" evidence="1">
    <location>
        <begin position="80"/>
        <end position="98"/>
    </location>
</feature>
<protein>
    <submittedName>
        <fullName evidence="2">Uncharacterized protein</fullName>
    </submittedName>
</protein>
<name>A0A1E3X8R1_9BACT</name>
<dbReference type="EMBL" id="MAYW01000082">
    <property type="protein sequence ID" value="ODS32010.1"/>
    <property type="molecule type" value="Genomic_DNA"/>
</dbReference>